<dbReference type="AlphaFoldDB" id="A0A518AJG9"/>
<evidence type="ECO:0008006" key="3">
    <source>
        <dbReference type="Google" id="ProtNLM"/>
    </source>
</evidence>
<evidence type="ECO:0000313" key="1">
    <source>
        <dbReference type="EMBL" id="QDU54878.1"/>
    </source>
</evidence>
<proteinExistence type="predicted"/>
<accession>A0A518AJG9</accession>
<dbReference type="OrthoDB" id="271292at2"/>
<dbReference type="InterPro" id="IPR002105">
    <property type="entry name" value="Dockerin_1_rpt"/>
</dbReference>
<dbReference type="KEGG" id="amuc:Pan181_10620"/>
<organism evidence="1 2">
    <name type="scientific">Aeoliella mucimassa</name>
    <dbReference type="NCBI Taxonomy" id="2527972"/>
    <lineage>
        <taxon>Bacteria</taxon>
        <taxon>Pseudomonadati</taxon>
        <taxon>Planctomycetota</taxon>
        <taxon>Planctomycetia</taxon>
        <taxon>Pirellulales</taxon>
        <taxon>Lacipirellulaceae</taxon>
        <taxon>Aeoliella</taxon>
    </lineage>
</organism>
<dbReference type="PROSITE" id="PS00018">
    <property type="entry name" value="EF_HAND_1"/>
    <property type="match status" value="2"/>
</dbReference>
<dbReference type="Proteomes" id="UP000315750">
    <property type="component" value="Chromosome"/>
</dbReference>
<dbReference type="GO" id="GO:0004553">
    <property type="term" value="F:hydrolase activity, hydrolyzing O-glycosyl compounds"/>
    <property type="evidence" value="ECO:0007669"/>
    <property type="project" value="InterPro"/>
</dbReference>
<dbReference type="InterPro" id="IPR036439">
    <property type="entry name" value="Dockerin_dom_sf"/>
</dbReference>
<gene>
    <name evidence="1" type="ORF">Pan181_10620</name>
</gene>
<dbReference type="RefSeq" id="WP_145245810.1">
    <property type="nucleotide sequence ID" value="NZ_CP036278.1"/>
</dbReference>
<name>A0A518AJG9_9BACT</name>
<dbReference type="Pfam" id="PF00404">
    <property type="entry name" value="Dockerin_1"/>
    <property type="match status" value="1"/>
</dbReference>
<dbReference type="GO" id="GO:0000272">
    <property type="term" value="P:polysaccharide catabolic process"/>
    <property type="evidence" value="ECO:0007669"/>
    <property type="project" value="InterPro"/>
</dbReference>
<dbReference type="Gene3D" id="1.10.1330.10">
    <property type="entry name" value="Dockerin domain"/>
    <property type="match status" value="1"/>
</dbReference>
<keyword evidence="2" id="KW-1185">Reference proteome</keyword>
<dbReference type="EMBL" id="CP036278">
    <property type="protein sequence ID" value="QDU54878.1"/>
    <property type="molecule type" value="Genomic_DNA"/>
</dbReference>
<sequence>MYSISRVDRQFGILLVLFVGTWLVAANSSADQIDLSLNVYYNDIYDTSSGGTWQLAAKADEFGLAGLVVPLSGIDYSDPANTVLVGPSGRVNGGDQAGFDLNVSYFSTFGHYQLVLSQVPLGAANPEQTVFYGVGSIVDPDGGVPNYTNQATDYPDATSVGPELTTLTDLTNAVWGNGDPMGDTDWDSAAILAEGVFAEGETPAFYSSSSFAATGQVFITVPGDPAVLGDRSGFIEASTVVRSNYVAPPGDFNGDGVVNLGDYTVWRESLGLAVTPVGSGLDVDGSGFVDAGDYDIWKMNFGAGSSPGSLHSNLSGTAVPEPSSAILALILSCAVGRLGYCRS</sequence>
<protein>
    <recommendedName>
        <fullName evidence="3">Dockerin domain-containing protein</fullName>
    </recommendedName>
</protein>
<dbReference type="InterPro" id="IPR018247">
    <property type="entry name" value="EF_Hand_1_Ca_BS"/>
</dbReference>
<dbReference type="SUPFAM" id="SSF63446">
    <property type="entry name" value="Type I dockerin domain"/>
    <property type="match status" value="1"/>
</dbReference>
<evidence type="ECO:0000313" key="2">
    <source>
        <dbReference type="Proteomes" id="UP000315750"/>
    </source>
</evidence>
<reference evidence="1 2" key="1">
    <citation type="submission" date="2019-02" db="EMBL/GenBank/DDBJ databases">
        <title>Deep-cultivation of Planctomycetes and their phenomic and genomic characterization uncovers novel biology.</title>
        <authorList>
            <person name="Wiegand S."/>
            <person name="Jogler M."/>
            <person name="Boedeker C."/>
            <person name="Pinto D."/>
            <person name="Vollmers J."/>
            <person name="Rivas-Marin E."/>
            <person name="Kohn T."/>
            <person name="Peeters S.H."/>
            <person name="Heuer A."/>
            <person name="Rast P."/>
            <person name="Oberbeckmann S."/>
            <person name="Bunk B."/>
            <person name="Jeske O."/>
            <person name="Meyerdierks A."/>
            <person name="Storesund J.E."/>
            <person name="Kallscheuer N."/>
            <person name="Luecker S."/>
            <person name="Lage O.M."/>
            <person name="Pohl T."/>
            <person name="Merkel B.J."/>
            <person name="Hornburger P."/>
            <person name="Mueller R.-W."/>
            <person name="Bruemmer F."/>
            <person name="Labrenz M."/>
            <person name="Spormann A.M."/>
            <person name="Op den Camp H."/>
            <person name="Overmann J."/>
            <person name="Amann R."/>
            <person name="Jetten M.S.M."/>
            <person name="Mascher T."/>
            <person name="Medema M.H."/>
            <person name="Devos D.P."/>
            <person name="Kaster A.-K."/>
            <person name="Ovreas L."/>
            <person name="Rohde M."/>
            <person name="Galperin M.Y."/>
            <person name="Jogler C."/>
        </authorList>
    </citation>
    <scope>NUCLEOTIDE SEQUENCE [LARGE SCALE GENOMIC DNA]</scope>
    <source>
        <strain evidence="1 2">Pan181</strain>
    </source>
</reference>